<dbReference type="AlphaFoldDB" id="K1T7N7"/>
<gene>
    <name evidence="2" type="ORF">OBE_11590</name>
</gene>
<reference evidence="2" key="1">
    <citation type="journal article" date="2013" name="Environ. Microbiol.">
        <title>Microbiota from the distal guts of lean and obese adolescents exhibit partial functional redundancy besides clear differences in community structure.</title>
        <authorList>
            <person name="Ferrer M."/>
            <person name="Ruiz A."/>
            <person name="Lanza F."/>
            <person name="Haange S.B."/>
            <person name="Oberbach A."/>
            <person name="Till H."/>
            <person name="Bargiela R."/>
            <person name="Campoy C."/>
            <person name="Segura M.T."/>
            <person name="Richter M."/>
            <person name="von Bergen M."/>
            <person name="Seifert J."/>
            <person name="Suarez A."/>
        </authorList>
    </citation>
    <scope>NUCLEOTIDE SEQUENCE</scope>
</reference>
<dbReference type="InterPro" id="IPR009000">
    <property type="entry name" value="Transl_B-barrel_sf"/>
</dbReference>
<proteinExistence type="predicted"/>
<dbReference type="Pfam" id="PF01782">
    <property type="entry name" value="RimM"/>
    <property type="match status" value="1"/>
</dbReference>
<dbReference type="InterPro" id="IPR036976">
    <property type="entry name" value="RimM_N_sf"/>
</dbReference>
<name>K1T7N7_9ZZZZ</name>
<sequence>MRKQFLEIGKIVATQGLGGEVRVQYYCDSA</sequence>
<organism evidence="2">
    <name type="scientific">human gut metagenome</name>
    <dbReference type="NCBI Taxonomy" id="408170"/>
    <lineage>
        <taxon>unclassified sequences</taxon>
        <taxon>metagenomes</taxon>
        <taxon>organismal metagenomes</taxon>
    </lineage>
</organism>
<comment type="caution">
    <text evidence="2">The sequence shown here is derived from an EMBL/GenBank/DDBJ whole genome shotgun (WGS) entry which is preliminary data.</text>
</comment>
<feature type="non-terminal residue" evidence="2">
    <location>
        <position position="30"/>
    </location>
</feature>
<dbReference type="InterPro" id="IPR002676">
    <property type="entry name" value="RimM_N"/>
</dbReference>
<dbReference type="SUPFAM" id="SSF50447">
    <property type="entry name" value="Translation proteins"/>
    <property type="match status" value="1"/>
</dbReference>
<dbReference type="Gene3D" id="2.40.30.60">
    <property type="entry name" value="RimM"/>
    <property type="match status" value="1"/>
</dbReference>
<dbReference type="GO" id="GO:0006364">
    <property type="term" value="P:rRNA processing"/>
    <property type="evidence" value="ECO:0007669"/>
    <property type="project" value="InterPro"/>
</dbReference>
<feature type="domain" description="RimM N-terminal" evidence="1">
    <location>
        <begin position="7"/>
        <end position="29"/>
    </location>
</feature>
<evidence type="ECO:0000313" key="2">
    <source>
        <dbReference type="EMBL" id="EKC55381.1"/>
    </source>
</evidence>
<protein>
    <recommendedName>
        <fullName evidence="1">RimM N-terminal domain-containing protein</fullName>
    </recommendedName>
</protein>
<accession>K1T7N7</accession>
<dbReference type="EMBL" id="AJWZ01007989">
    <property type="protein sequence ID" value="EKC55381.1"/>
    <property type="molecule type" value="Genomic_DNA"/>
</dbReference>
<evidence type="ECO:0000259" key="1">
    <source>
        <dbReference type="Pfam" id="PF01782"/>
    </source>
</evidence>